<name>A0AAX4P696_9CHLO</name>
<feature type="region of interest" description="Disordered" evidence="1">
    <location>
        <begin position="1"/>
        <end position="51"/>
    </location>
</feature>
<dbReference type="EMBL" id="CP151504">
    <property type="protein sequence ID" value="WZN61870.1"/>
    <property type="molecule type" value="Genomic_DNA"/>
</dbReference>
<protein>
    <submittedName>
        <fullName evidence="2">Subunit G2 of condensin II complex</fullName>
    </submittedName>
</protein>
<dbReference type="SUPFAM" id="SSF48371">
    <property type="entry name" value="ARM repeat"/>
    <property type="match status" value="1"/>
</dbReference>
<dbReference type="AlphaFoldDB" id="A0AAX4P696"/>
<dbReference type="Gene3D" id="1.25.10.10">
    <property type="entry name" value="Leucine-rich Repeat Variant"/>
    <property type="match status" value="1"/>
</dbReference>
<dbReference type="PANTHER" id="PTHR16199:SF4">
    <property type="entry name" value="CONDENSIN-2 COMPLEX SUBUNIT G2"/>
    <property type="match status" value="1"/>
</dbReference>
<feature type="compositionally biased region" description="Basic and acidic residues" evidence="1">
    <location>
        <begin position="10"/>
        <end position="37"/>
    </location>
</feature>
<dbReference type="InterPro" id="IPR011989">
    <property type="entry name" value="ARM-like"/>
</dbReference>
<accession>A0AAX4P696</accession>
<dbReference type="PANTHER" id="PTHR16199">
    <property type="entry name" value="CONDENSIN-2 COMPLEX SUBUNIT G2"/>
    <property type="match status" value="1"/>
</dbReference>
<evidence type="ECO:0000256" key="1">
    <source>
        <dbReference type="SAM" id="MobiDB-lite"/>
    </source>
</evidence>
<dbReference type="Proteomes" id="UP001472866">
    <property type="component" value="Chromosome 04"/>
</dbReference>
<dbReference type="InterPro" id="IPR024741">
    <property type="entry name" value="Condensin2_G2"/>
</dbReference>
<feature type="region of interest" description="Disordered" evidence="1">
    <location>
        <begin position="673"/>
        <end position="703"/>
    </location>
</feature>
<keyword evidence="3" id="KW-1185">Reference proteome</keyword>
<organism evidence="2 3">
    <name type="scientific">Chloropicon roscoffensis</name>
    <dbReference type="NCBI Taxonomy" id="1461544"/>
    <lineage>
        <taxon>Eukaryota</taxon>
        <taxon>Viridiplantae</taxon>
        <taxon>Chlorophyta</taxon>
        <taxon>Chloropicophyceae</taxon>
        <taxon>Chloropicales</taxon>
        <taxon>Chloropicaceae</taxon>
        <taxon>Chloropicon</taxon>
    </lineage>
</organism>
<dbReference type="InterPro" id="IPR016024">
    <property type="entry name" value="ARM-type_fold"/>
</dbReference>
<evidence type="ECO:0000313" key="2">
    <source>
        <dbReference type="EMBL" id="WZN61870.1"/>
    </source>
</evidence>
<evidence type="ECO:0000313" key="3">
    <source>
        <dbReference type="Proteomes" id="UP001472866"/>
    </source>
</evidence>
<dbReference type="GO" id="GO:0005634">
    <property type="term" value="C:nucleus"/>
    <property type="evidence" value="ECO:0007669"/>
    <property type="project" value="InterPro"/>
</dbReference>
<proteinExistence type="predicted"/>
<feature type="compositionally biased region" description="Basic and acidic residues" evidence="1">
    <location>
        <begin position="692"/>
        <end position="703"/>
    </location>
</feature>
<dbReference type="GO" id="GO:0000796">
    <property type="term" value="C:condensin complex"/>
    <property type="evidence" value="ECO:0007669"/>
    <property type="project" value="TreeGrafter"/>
</dbReference>
<sequence>MTRRTRRATRQAESRSGEEENMKTTKEQAEHVERADRVVVPPMDAEPPTPDQVASLTEEEARAFLSTSSPEVVSAICRGVRSSCDRVLHQDPHGARLRSQEDYNLLTRLATSSALVLTTNRHQDNNNKEEGNGEWFLDLHEAALMMHNKILLQNHQPTFQETETNENNEEDQVVKPGAEDVLSCEDAVATLCESWVLHPRPPKAVASRSEGLGHALAARTLPWLLVQALTRGSGGDPGSWCRRASAFALRTLHLFDWCDDSALSLKRLLLRSMFCPPMVRTKQGRKMLAAAFALDPAFTSELEAVIRNQLLSGRKSLADHYGEILHTAWRSLSSSKKKKKTGEEEVDAAGRAALESRCLLALEDGVFPALVASCLGARTQRLAEMLRRTLRAAMYDRRSRCVATETLICETHEPLVFRSLCSPNAQVRANAMRLLSECFPLVRERKANASLEEWKRQGGDLLRRQADAMVHGLQDPVPECRAEALRCLSVVLAQHWHQMPRQGVKEMVNAALDLCQDASAAAVRAAAVRSLASLADCAAAHDACAKVLPKALRGAVTDSSPRVRQAALDALIKVSRSEALSKVLPWHECCEVEVLVSLLAQDRDAGCVSRLARLLLDSYVPSGEQASAMVMALLVRSPEAGSAFLRSACVAGMDGEVAARVCHELAEHLVVASEESGGGGGGGRKRGTKRGANGDEAKEQREWQREEGDWCRVVGGIESLATSLLEGGRRGQALLLGAVEGLDASLGGQGLVRLHAAAPTPAARARVIGLCSRLPREVCAGLYDACVSNAFGAPLAGEEEEPGATPPQLTEESAESLRALCRWGRAGDVMRRASGGIRRASVATTSATTSASGTPGAKRVCRRVEEEEGGRLTGWLDCLACLLAREDTRRCLAVSRESEEACEALGAVLRGEAPAAAKAKACSCLARLALHRAREAGDLGSASRALAEVSGCVMTDVLSGGKGSAAGEEECNGACLLAHFLSDGLLLGVEEAEGVARAFTPMLARLVDVTQSTDLARQADRLRVAMEGAGCGAEPTAAAAAPEIAIGV</sequence>
<reference evidence="2 3" key="1">
    <citation type="submission" date="2024-03" db="EMBL/GenBank/DDBJ databases">
        <title>Complete genome sequence of the green alga Chloropicon roscoffensis RCC1871.</title>
        <authorList>
            <person name="Lemieux C."/>
            <person name="Pombert J.-F."/>
            <person name="Otis C."/>
            <person name="Turmel M."/>
        </authorList>
    </citation>
    <scope>NUCLEOTIDE SEQUENCE [LARGE SCALE GENOMIC DNA]</scope>
    <source>
        <strain evidence="2 3">RCC1871</strain>
    </source>
</reference>
<dbReference type="GO" id="GO:0000070">
    <property type="term" value="P:mitotic sister chromatid segregation"/>
    <property type="evidence" value="ECO:0007669"/>
    <property type="project" value="TreeGrafter"/>
</dbReference>
<gene>
    <name evidence="2" type="ORF">HKI87_04g34050</name>
</gene>
<dbReference type="Pfam" id="PF12422">
    <property type="entry name" value="Condensin2nSMC"/>
    <property type="match status" value="1"/>
</dbReference>